<evidence type="ECO:0000313" key="1">
    <source>
        <dbReference type="EMBL" id="CDQ11693.1"/>
    </source>
</evidence>
<reference evidence="1" key="2">
    <citation type="submission" date="2014-07" db="EMBL/GenBank/DDBJ databases">
        <title>Initial genome analysis of the psychrotolerant acidophile Acidithiobacillus ferrivorans CF27: insights into iron and sulfur oxidation pathways and into biofilm formation.</title>
        <authorList>
            <person name="Talla E."/>
            <person name="Hedrich S."/>
            <person name="Mangenot S."/>
            <person name="Ji B."/>
            <person name="Johnson D.B."/>
            <person name="Barbe V."/>
            <person name="Bonnefoy V."/>
        </authorList>
    </citation>
    <scope>NUCLEOTIDE SEQUENCE [LARGE SCALE GENOMIC DNA]</scope>
    <source>
        <strain evidence="1">CF27</strain>
    </source>
</reference>
<sequence>MSGPKKRLNGPLLGAMQHPQNLQPSVLLSVHHNEWGVWYDQLTGPLLAARAAQGRKSGQTGEGAIDPRIRCLRHMGLFLCRKLQVSEPISLGTWQPDHW</sequence>
<proteinExistence type="predicted"/>
<name>A0A060UYA4_9PROT</name>
<comment type="caution">
    <text evidence="1">The sequence shown here is derived from an EMBL/GenBank/DDBJ whole genome shotgun (WGS) entry which is preliminary data.</text>
</comment>
<accession>A0A060UYA4</accession>
<reference evidence="1" key="1">
    <citation type="submission" date="2014-03" db="EMBL/GenBank/DDBJ databases">
        <authorList>
            <person name="Genoscope - CEA"/>
        </authorList>
    </citation>
    <scope>NUCLEOTIDE SEQUENCE [LARGE SCALE GENOMIC DNA]</scope>
    <source>
        <strain evidence="1">CF27</strain>
    </source>
</reference>
<protein>
    <submittedName>
        <fullName evidence="1">Uncharacterized protein</fullName>
    </submittedName>
</protein>
<gene>
    <name evidence="1" type="ORF">AFERRI_580026</name>
</gene>
<organism evidence="1">
    <name type="scientific">Acidithiobacillus ferrivorans</name>
    <dbReference type="NCBI Taxonomy" id="160808"/>
    <lineage>
        <taxon>Bacteria</taxon>
        <taxon>Pseudomonadati</taxon>
        <taxon>Pseudomonadota</taxon>
        <taxon>Acidithiobacillia</taxon>
        <taxon>Acidithiobacillales</taxon>
        <taxon>Acidithiobacillaceae</taxon>
        <taxon>Acidithiobacillus</taxon>
    </lineage>
</organism>
<dbReference type="AlphaFoldDB" id="A0A060UYA4"/>
<dbReference type="EMBL" id="CCCS020000054">
    <property type="protein sequence ID" value="CDQ11693.1"/>
    <property type="molecule type" value="Genomic_DNA"/>
</dbReference>